<evidence type="ECO:0000313" key="3">
    <source>
        <dbReference type="WBParaSite" id="PSAMB.scaffold7639size7331.g30401.t1"/>
    </source>
</evidence>
<keyword evidence="2" id="KW-1185">Reference proteome</keyword>
<dbReference type="WBParaSite" id="PSAMB.scaffold7639size7331.g30401.t1">
    <property type="protein sequence ID" value="PSAMB.scaffold7639size7331.g30401.t1"/>
    <property type="gene ID" value="PSAMB.scaffold7639size7331.g30401"/>
</dbReference>
<proteinExistence type="predicted"/>
<sequence length="95" mass="10206">MGRLVAAPLMVLLTLTAVSCDMWPSGQYCLLKGATSCPVGFVADSIILSQTRDFGQQTDRNGNPLIRLGSFGGSSLVSDDYDNRYTLTLSVCCHN</sequence>
<feature type="chain" id="PRO_5037964861" evidence="1">
    <location>
        <begin position="21"/>
        <end position="95"/>
    </location>
</feature>
<dbReference type="AlphaFoldDB" id="A0A914XCY0"/>
<organism evidence="2 3">
    <name type="scientific">Plectus sambesii</name>
    <dbReference type="NCBI Taxonomy" id="2011161"/>
    <lineage>
        <taxon>Eukaryota</taxon>
        <taxon>Metazoa</taxon>
        <taxon>Ecdysozoa</taxon>
        <taxon>Nematoda</taxon>
        <taxon>Chromadorea</taxon>
        <taxon>Plectida</taxon>
        <taxon>Plectina</taxon>
        <taxon>Plectoidea</taxon>
        <taxon>Plectidae</taxon>
        <taxon>Plectus</taxon>
    </lineage>
</organism>
<name>A0A914XCY0_9BILA</name>
<evidence type="ECO:0000313" key="2">
    <source>
        <dbReference type="Proteomes" id="UP000887566"/>
    </source>
</evidence>
<accession>A0A914XCY0</accession>
<dbReference type="Proteomes" id="UP000887566">
    <property type="component" value="Unplaced"/>
</dbReference>
<evidence type="ECO:0000256" key="1">
    <source>
        <dbReference type="SAM" id="SignalP"/>
    </source>
</evidence>
<keyword evidence="1" id="KW-0732">Signal</keyword>
<protein>
    <submittedName>
        <fullName evidence="3">Apextrin C-terminal domain-containing protein</fullName>
    </submittedName>
</protein>
<dbReference type="PROSITE" id="PS51257">
    <property type="entry name" value="PROKAR_LIPOPROTEIN"/>
    <property type="match status" value="1"/>
</dbReference>
<reference evidence="3" key="1">
    <citation type="submission" date="2022-11" db="UniProtKB">
        <authorList>
            <consortium name="WormBaseParasite"/>
        </authorList>
    </citation>
    <scope>IDENTIFICATION</scope>
</reference>
<feature type="signal peptide" evidence="1">
    <location>
        <begin position="1"/>
        <end position="20"/>
    </location>
</feature>